<evidence type="ECO:0000313" key="2">
    <source>
        <dbReference type="Proteomes" id="UP000006178"/>
    </source>
</evidence>
<keyword evidence="2" id="KW-1185">Reference proteome</keyword>
<sequence length="30" mass="3519">MEEIGRIGLRLEGIRIFGVLDWSGVYFKYT</sequence>
<gene>
    <name evidence="1" type="ordered locus">Tsac_1111</name>
</gene>
<organism evidence="1 2">
    <name type="scientific">Thermoanaerobacterium saccharolyticum (strain DSM 8691 / JW/SL-YS485)</name>
    <dbReference type="NCBI Taxonomy" id="1094508"/>
    <lineage>
        <taxon>Bacteria</taxon>
        <taxon>Bacillati</taxon>
        <taxon>Bacillota</taxon>
        <taxon>Clostridia</taxon>
        <taxon>Thermoanaerobacterales</taxon>
        <taxon>Thermoanaerobacteraceae</taxon>
        <taxon>Thermoanaerobacterium</taxon>
    </lineage>
</organism>
<reference evidence="1 2" key="1">
    <citation type="journal article" date="2014" name="Appl. Environ. Microbiol.">
        <title>Profile of Secreted Hydrolases, Associated Proteins, and SlpA in Thermoanaerobacterium saccharolyticum during the Degradation of Hemicellulose.</title>
        <authorList>
            <person name="Currie D.H."/>
            <person name="Guss A.M."/>
            <person name="Herring C.D."/>
            <person name="Giannone R.J."/>
            <person name="Johnson C.M."/>
            <person name="Lankford P.K."/>
            <person name="Brown S.D."/>
            <person name="Hettich R.L."/>
            <person name="Lynd L.R."/>
        </authorList>
    </citation>
    <scope>NUCLEOTIDE SEQUENCE [LARGE SCALE GENOMIC DNA]</scope>
    <source>
        <strain evidence="2">DSM 8691 / JW/SL-YS485</strain>
    </source>
</reference>
<proteinExistence type="predicted"/>
<dbReference type="Proteomes" id="UP000006178">
    <property type="component" value="Chromosome"/>
</dbReference>
<accession>I3VUC9</accession>
<dbReference type="BioCyc" id="TSAC1094508:GLMA-1133-MONOMER"/>
<protein>
    <submittedName>
        <fullName evidence="1">Uncharacterized protein</fullName>
    </submittedName>
</protein>
<dbReference type="EMBL" id="CP003184">
    <property type="protein sequence ID" value="AFK86124.1"/>
    <property type="molecule type" value="Genomic_DNA"/>
</dbReference>
<dbReference type="AlphaFoldDB" id="I3VUC9"/>
<name>I3VUC9_THESW</name>
<evidence type="ECO:0000313" key="1">
    <source>
        <dbReference type="EMBL" id="AFK86124.1"/>
    </source>
</evidence>
<dbReference type="KEGG" id="tsh:Tsac_1111"/>